<reference evidence="3 4" key="1">
    <citation type="submission" date="2019-05" db="EMBL/GenBank/DDBJ databases">
        <title>We sequenced the genome of Paenibacillus hemerocallicola KCTC 33185 for further insight into its adaptation and study the phylogeny of Paenibacillus.</title>
        <authorList>
            <person name="Narsing Rao M.P."/>
        </authorList>
    </citation>
    <scope>NUCLEOTIDE SEQUENCE [LARGE SCALE GENOMIC DNA]</scope>
    <source>
        <strain evidence="3 4">KCTC 33185</strain>
    </source>
</reference>
<dbReference type="InterPro" id="IPR036291">
    <property type="entry name" value="NAD(P)-bd_dom_sf"/>
</dbReference>
<dbReference type="PRINTS" id="PR00080">
    <property type="entry name" value="SDRFAMILY"/>
</dbReference>
<evidence type="ECO:0000313" key="3">
    <source>
        <dbReference type="EMBL" id="TNJ65967.1"/>
    </source>
</evidence>
<keyword evidence="4" id="KW-1185">Reference proteome</keyword>
<dbReference type="CDD" id="cd05233">
    <property type="entry name" value="SDR_c"/>
    <property type="match status" value="1"/>
</dbReference>
<dbReference type="GO" id="GO:0008206">
    <property type="term" value="P:bile acid metabolic process"/>
    <property type="evidence" value="ECO:0007669"/>
    <property type="project" value="UniProtKB-ARBA"/>
</dbReference>
<dbReference type="PANTHER" id="PTHR42760">
    <property type="entry name" value="SHORT-CHAIN DEHYDROGENASES/REDUCTASES FAMILY MEMBER"/>
    <property type="match status" value="1"/>
</dbReference>
<dbReference type="SUPFAM" id="SSF51735">
    <property type="entry name" value="NAD(P)-binding Rossmann-fold domains"/>
    <property type="match status" value="1"/>
</dbReference>
<comment type="similarity">
    <text evidence="1">Belongs to the short-chain dehydrogenases/reductases (SDR) family.</text>
</comment>
<gene>
    <name evidence="3" type="ORF">FE784_12375</name>
</gene>
<dbReference type="Proteomes" id="UP000307943">
    <property type="component" value="Unassembled WGS sequence"/>
</dbReference>
<dbReference type="AlphaFoldDB" id="A0A5C4TBV2"/>
<dbReference type="GO" id="GO:0006633">
    <property type="term" value="P:fatty acid biosynthetic process"/>
    <property type="evidence" value="ECO:0007669"/>
    <property type="project" value="TreeGrafter"/>
</dbReference>
<name>A0A5C4TBV2_9BACL</name>
<dbReference type="InterPro" id="IPR020904">
    <property type="entry name" value="Sc_DH/Rdtase_CS"/>
</dbReference>
<dbReference type="GO" id="GO:0016616">
    <property type="term" value="F:oxidoreductase activity, acting on the CH-OH group of donors, NAD or NADP as acceptor"/>
    <property type="evidence" value="ECO:0007669"/>
    <property type="project" value="TreeGrafter"/>
</dbReference>
<dbReference type="PANTHER" id="PTHR42760:SF133">
    <property type="entry name" value="3-OXOACYL-[ACYL-CARRIER-PROTEIN] REDUCTASE"/>
    <property type="match status" value="1"/>
</dbReference>
<evidence type="ECO:0000256" key="2">
    <source>
        <dbReference type="ARBA" id="ARBA00023002"/>
    </source>
</evidence>
<dbReference type="EMBL" id="VDCQ01000014">
    <property type="protein sequence ID" value="TNJ65967.1"/>
    <property type="molecule type" value="Genomic_DNA"/>
</dbReference>
<evidence type="ECO:0000256" key="1">
    <source>
        <dbReference type="ARBA" id="ARBA00006484"/>
    </source>
</evidence>
<dbReference type="PROSITE" id="PS00061">
    <property type="entry name" value="ADH_SHORT"/>
    <property type="match status" value="1"/>
</dbReference>
<keyword evidence="2" id="KW-0560">Oxidoreductase</keyword>
<dbReference type="GO" id="GO:0048038">
    <property type="term" value="F:quinone binding"/>
    <property type="evidence" value="ECO:0007669"/>
    <property type="project" value="TreeGrafter"/>
</dbReference>
<accession>A0A5C4TBV2</accession>
<comment type="caution">
    <text evidence="3">The sequence shown here is derived from an EMBL/GenBank/DDBJ whole genome shotgun (WGS) entry which is preliminary data.</text>
</comment>
<protein>
    <submittedName>
        <fullName evidence="3">SDR family oxidoreductase</fullName>
    </submittedName>
</protein>
<dbReference type="Gene3D" id="3.40.50.720">
    <property type="entry name" value="NAD(P)-binding Rossmann-like Domain"/>
    <property type="match status" value="1"/>
</dbReference>
<dbReference type="OrthoDB" id="9803333at2"/>
<dbReference type="PRINTS" id="PR00081">
    <property type="entry name" value="GDHRDH"/>
</dbReference>
<proteinExistence type="inferred from homology"/>
<organism evidence="3 4">
    <name type="scientific">Paenibacillus hemerocallicola</name>
    <dbReference type="NCBI Taxonomy" id="1172614"/>
    <lineage>
        <taxon>Bacteria</taxon>
        <taxon>Bacillati</taxon>
        <taxon>Bacillota</taxon>
        <taxon>Bacilli</taxon>
        <taxon>Bacillales</taxon>
        <taxon>Paenibacillaceae</taxon>
        <taxon>Paenibacillus</taxon>
    </lineage>
</organism>
<sequence>MRMRFDKKTAIVTGGGGSIGGATAKMLAEEGCSVLVCDYDFENAAAVCNEISKKGGVAVPMQVNVKSSVEADAAVAKAMELWGQIDILVCSAGGSARELCAPLIDQTDEVIQNMIGINLYGVIWFNRAAAREMVKRRYGKIINVASTVGTQGRKHMAEYSAAKGGVIAMTKTLAIELGKSNINVNAVSPGVVPRESGHNWNSQSVMDKTAVPEDIGGMILYLASDAANFCTGANYLVDGGNSLGVLGISMR</sequence>
<evidence type="ECO:0000313" key="4">
    <source>
        <dbReference type="Proteomes" id="UP000307943"/>
    </source>
</evidence>
<dbReference type="InterPro" id="IPR002347">
    <property type="entry name" value="SDR_fam"/>
</dbReference>
<dbReference type="FunFam" id="3.40.50.720:FF:000084">
    <property type="entry name" value="Short-chain dehydrogenase reductase"/>
    <property type="match status" value="1"/>
</dbReference>
<dbReference type="Pfam" id="PF13561">
    <property type="entry name" value="adh_short_C2"/>
    <property type="match status" value="1"/>
</dbReference>